<dbReference type="RefSeq" id="WP_196397081.1">
    <property type="nucleotide sequence ID" value="NZ_JADNYM010000014.1"/>
</dbReference>
<dbReference type="AlphaFoldDB" id="A0A931G5N6"/>
<organism evidence="2 3">
    <name type="scientific">Arthrobacter terrae</name>
    <dbReference type="NCBI Taxonomy" id="2935737"/>
    <lineage>
        <taxon>Bacteria</taxon>
        <taxon>Bacillati</taxon>
        <taxon>Actinomycetota</taxon>
        <taxon>Actinomycetes</taxon>
        <taxon>Micrococcales</taxon>
        <taxon>Micrococcaceae</taxon>
        <taxon>Arthrobacter</taxon>
    </lineage>
</organism>
<feature type="chain" id="PRO_5038011143" evidence="1">
    <location>
        <begin position="28"/>
        <end position="94"/>
    </location>
</feature>
<dbReference type="PROSITE" id="PS51257">
    <property type="entry name" value="PROKAR_LIPOPROTEIN"/>
    <property type="match status" value="1"/>
</dbReference>
<reference evidence="2 3" key="1">
    <citation type="submission" date="2020-11" db="EMBL/GenBank/DDBJ databases">
        <title>Arthrobacter antarcticus sp. nov., isolated from Antarctic Soil.</title>
        <authorList>
            <person name="Li J."/>
        </authorList>
    </citation>
    <scope>NUCLEOTIDE SEQUENCE [LARGE SCALE GENOMIC DNA]</scope>
    <source>
        <strain evidence="2 3">Z1-20</strain>
    </source>
</reference>
<keyword evidence="1" id="KW-0732">Signal</keyword>
<evidence type="ECO:0000256" key="1">
    <source>
        <dbReference type="SAM" id="SignalP"/>
    </source>
</evidence>
<comment type="caution">
    <text evidence="2">The sequence shown here is derived from an EMBL/GenBank/DDBJ whole genome shotgun (WGS) entry which is preliminary data.</text>
</comment>
<evidence type="ECO:0000313" key="3">
    <source>
        <dbReference type="Proteomes" id="UP000655366"/>
    </source>
</evidence>
<keyword evidence="3" id="KW-1185">Reference proteome</keyword>
<gene>
    <name evidence="2" type="ORF">IV500_12210</name>
</gene>
<proteinExistence type="predicted"/>
<dbReference type="EMBL" id="JADNYM010000014">
    <property type="protein sequence ID" value="MBG0740143.1"/>
    <property type="molecule type" value="Genomic_DNA"/>
</dbReference>
<dbReference type="Proteomes" id="UP000655366">
    <property type="component" value="Unassembled WGS sequence"/>
</dbReference>
<name>A0A931G5N6_9MICC</name>
<evidence type="ECO:0000313" key="2">
    <source>
        <dbReference type="EMBL" id="MBG0740143.1"/>
    </source>
</evidence>
<accession>A0A931G5N6</accession>
<sequence>MKRFAKSLTIAAVVAVSACALPATANAAVIQSAPAASAVHPLGFVGNWPDAVHPLGFVGNWPDAVHPLGFVGNWPDAVAPTGFVGNWPDAVRAR</sequence>
<protein>
    <submittedName>
        <fullName evidence="2">Uncharacterized protein</fullName>
    </submittedName>
</protein>
<feature type="signal peptide" evidence="1">
    <location>
        <begin position="1"/>
        <end position="27"/>
    </location>
</feature>